<evidence type="ECO:0000313" key="4">
    <source>
        <dbReference type="EMBL" id="MQS33931.1"/>
    </source>
</evidence>
<proteinExistence type="inferred from homology"/>
<protein>
    <submittedName>
        <fullName evidence="4">IMP dehydrogenase</fullName>
        <ecNumber evidence="4">1.1.1.205</ecNumber>
    </submittedName>
</protein>
<feature type="domain" description="IMP dehydrogenase/GMP reductase" evidence="3">
    <location>
        <begin position="2"/>
        <end position="90"/>
    </location>
</feature>
<organism evidence="4 5">
    <name type="scientific">Escherichia coli</name>
    <dbReference type="NCBI Taxonomy" id="562"/>
    <lineage>
        <taxon>Bacteria</taxon>
        <taxon>Pseudomonadati</taxon>
        <taxon>Pseudomonadota</taxon>
        <taxon>Gammaproteobacteria</taxon>
        <taxon>Enterobacterales</taxon>
        <taxon>Enterobacteriaceae</taxon>
        <taxon>Escherichia</taxon>
    </lineage>
</organism>
<dbReference type="InterPro" id="IPR005990">
    <property type="entry name" value="IMP_DH"/>
</dbReference>
<dbReference type="InterPro" id="IPR013785">
    <property type="entry name" value="Aldolase_TIM"/>
</dbReference>
<dbReference type="Pfam" id="PF00478">
    <property type="entry name" value="IMPDH"/>
    <property type="match status" value="1"/>
</dbReference>
<evidence type="ECO:0000259" key="3">
    <source>
        <dbReference type="Pfam" id="PF00478"/>
    </source>
</evidence>
<feature type="non-terminal residue" evidence="4">
    <location>
        <position position="1"/>
    </location>
</feature>
<dbReference type="AlphaFoldDB" id="A0AA43V2Z0"/>
<dbReference type="GO" id="GO:0006183">
    <property type="term" value="P:GTP biosynthetic process"/>
    <property type="evidence" value="ECO:0007669"/>
    <property type="project" value="TreeGrafter"/>
</dbReference>
<dbReference type="PANTHER" id="PTHR11911:SF111">
    <property type="entry name" value="INOSINE-5'-MONOPHOSPHATE DEHYDROGENASE"/>
    <property type="match status" value="1"/>
</dbReference>
<reference evidence="4 5" key="1">
    <citation type="journal article" date="2019" name="Microorganisms">
        <title>Characteristics of Carbapenem-Resistant and Colistin-Resistant Escherichia coli Co-Producing NDM-1 and MCR-1 from Pig Farms in China.</title>
        <authorList>
            <person name="Peng Z."/>
            <person name="Li X."/>
            <person name="Hu Z."/>
            <person name="Li Z."/>
            <person name="Lv Y."/>
            <person name="Lei M."/>
            <person name="Wu B."/>
            <person name="Chen H."/>
            <person name="Wang X."/>
        </authorList>
    </citation>
    <scope>NUCLEOTIDE SEQUENCE [LARGE SCALE GENOMIC DNA]</scope>
    <source>
        <strain evidence="4 5">RXD010</strain>
    </source>
</reference>
<dbReference type="EC" id="1.1.1.205" evidence="4"/>
<sequence length="103" mass="11431">VYRGMGSLGAMEKGSNDRYFQEDKAPKKFVPEGIEGRTAYKGALQDTIYQLMGGVRAGMGYTGSHDLRELREEAQFTRMGPAGLAESHPHNIQITKESPNYSF</sequence>
<evidence type="ECO:0000313" key="5">
    <source>
        <dbReference type="Proteomes" id="UP000460351"/>
    </source>
</evidence>
<dbReference type="Proteomes" id="UP000460351">
    <property type="component" value="Unassembled WGS sequence"/>
</dbReference>
<evidence type="ECO:0000256" key="2">
    <source>
        <dbReference type="SAM" id="MobiDB-lite"/>
    </source>
</evidence>
<gene>
    <name evidence="4" type="ORF">E4K51_28535</name>
</gene>
<feature type="compositionally biased region" description="Polar residues" evidence="2">
    <location>
        <begin position="90"/>
        <end position="103"/>
    </location>
</feature>
<dbReference type="EMBL" id="SQQU01000397">
    <property type="protein sequence ID" value="MQS33931.1"/>
    <property type="molecule type" value="Genomic_DNA"/>
</dbReference>
<keyword evidence="4" id="KW-0560">Oxidoreductase</keyword>
<comment type="caution">
    <text evidence="4">The sequence shown here is derived from an EMBL/GenBank/DDBJ whole genome shotgun (WGS) entry which is preliminary data.</text>
</comment>
<dbReference type="GO" id="GO:0003938">
    <property type="term" value="F:IMP dehydrogenase activity"/>
    <property type="evidence" value="ECO:0007669"/>
    <property type="project" value="UniProtKB-EC"/>
</dbReference>
<evidence type="ECO:0000256" key="1">
    <source>
        <dbReference type="ARBA" id="ARBA00005502"/>
    </source>
</evidence>
<dbReference type="SUPFAM" id="SSF51412">
    <property type="entry name" value="Inosine monophosphate dehydrogenase (IMPDH)"/>
    <property type="match status" value="1"/>
</dbReference>
<name>A0AA43V2Z0_ECOLX</name>
<dbReference type="Gene3D" id="3.20.20.70">
    <property type="entry name" value="Aldolase class I"/>
    <property type="match status" value="1"/>
</dbReference>
<dbReference type="PANTHER" id="PTHR11911">
    <property type="entry name" value="INOSINE-5-MONOPHOSPHATE DEHYDROGENASE RELATED"/>
    <property type="match status" value="1"/>
</dbReference>
<dbReference type="InterPro" id="IPR001093">
    <property type="entry name" value="IMP_DH_GMPRt"/>
</dbReference>
<accession>A0AA43V2Z0</accession>
<dbReference type="SMART" id="SM01240">
    <property type="entry name" value="IMPDH"/>
    <property type="match status" value="1"/>
</dbReference>
<feature type="region of interest" description="Disordered" evidence="2">
    <location>
        <begin position="82"/>
        <end position="103"/>
    </location>
</feature>
<comment type="similarity">
    <text evidence="1">Belongs to the IMPDH/GMPR family.</text>
</comment>